<feature type="site" description="Substrate discrimination" evidence="17">
    <location>
        <position position="46"/>
    </location>
</feature>
<dbReference type="Pfam" id="PF00817">
    <property type="entry name" value="IMS"/>
    <property type="match status" value="1"/>
</dbReference>
<keyword evidence="20" id="KW-1185">Reference proteome</keyword>
<dbReference type="GO" id="GO:0042276">
    <property type="term" value="P:error-prone translesion synthesis"/>
    <property type="evidence" value="ECO:0007669"/>
    <property type="project" value="TreeGrafter"/>
</dbReference>
<evidence type="ECO:0000313" key="19">
    <source>
        <dbReference type="EMBL" id="MDX5932208.1"/>
    </source>
</evidence>
<comment type="similarity">
    <text evidence="2 17">Belongs to the DNA polymerase type-Y family.</text>
</comment>
<evidence type="ECO:0000259" key="18">
    <source>
        <dbReference type="PROSITE" id="PS50173"/>
    </source>
</evidence>
<keyword evidence="4 17" id="KW-0515">Mutator protein</keyword>
<dbReference type="InterPro" id="IPR050116">
    <property type="entry name" value="DNA_polymerase-Y"/>
</dbReference>
<evidence type="ECO:0000256" key="7">
    <source>
        <dbReference type="ARBA" id="ARBA00022695"/>
    </source>
</evidence>
<evidence type="ECO:0000256" key="6">
    <source>
        <dbReference type="ARBA" id="ARBA00022679"/>
    </source>
</evidence>
<comment type="cofactor">
    <cofactor evidence="17">
        <name>Mg(2+)</name>
        <dbReference type="ChEBI" id="CHEBI:18420"/>
    </cofactor>
    <text evidence="17">Binds 2 magnesium ions per subunit.</text>
</comment>
<dbReference type="InterPro" id="IPR036775">
    <property type="entry name" value="DNA_pol_Y-fam_lit_finger_sf"/>
</dbReference>
<evidence type="ECO:0000256" key="3">
    <source>
        <dbReference type="ARBA" id="ARBA00011245"/>
    </source>
</evidence>
<dbReference type="RefSeq" id="WP_319615052.1">
    <property type="nucleotide sequence ID" value="NZ_JAWXYB010000018.1"/>
</dbReference>
<dbReference type="FunFam" id="3.40.1170.60:FF:000001">
    <property type="entry name" value="DNA polymerase IV"/>
    <property type="match status" value="1"/>
</dbReference>
<name>A0AAW9DV63_ACIAO</name>
<feature type="binding site" evidence="17">
    <location>
        <position position="134"/>
    </location>
    <ligand>
        <name>Mg(2+)</name>
        <dbReference type="ChEBI" id="CHEBI:18420"/>
    </ligand>
</feature>
<keyword evidence="5 17" id="KW-0963">Cytoplasm</keyword>
<dbReference type="Gene3D" id="1.10.150.20">
    <property type="entry name" value="5' to 3' exonuclease, C-terminal subdomain"/>
    <property type="match status" value="1"/>
</dbReference>
<comment type="subunit">
    <text evidence="3 17">Monomer.</text>
</comment>
<keyword evidence="9 17" id="KW-0479">Metal-binding</keyword>
<dbReference type="EMBL" id="JAWXYB010000018">
    <property type="protein sequence ID" value="MDX5932208.1"/>
    <property type="molecule type" value="Genomic_DNA"/>
</dbReference>
<keyword evidence="6 17" id="KW-0808">Transferase</keyword>
<evidence type="ECO:0000256" key="12">
    <source>
        <dbReference type="ARBA" id="ARBA00022932"/>
    </source>
</evidence>
<keyword evidence="14 17" id="KW-0234">DNA repair</keyword>
<dbReference type="Gene3D" id="3.30.1490.100">
    <property type="entry name" value="DNA polymerase, Y-family, little finger domain"/>
    <property type="match status" value="1"/>
</dbReference>
<evidence type="ECO:0000256" key="11">
    <source>
        <dbReference type="ARBA" id="ARBA00022842"/>
    </source>
</evidence>
<dbReference type="InterPro" id="IPR017961">
    <property type="entry name" value="DNA_pol_Y-fam_little_finger"/>
</dbReference>
<dbReference type="InterPro" id="IPR043128">
    <property type="entry name" value="Rev_trsase/Diguanyl_cyclase"/>
</dbReference>
<dbReference type="NCBIfam" id="NF002751">
    <property type="entry name" value="PRK02794.1"/>
    <property type="match status" value="1"/>
</dbReference>
<reference evidence="19 20" key="1">
    <citation type="submission" date="2023-11" db="EMBL/GenBank/DDBJ databases">
        <title>MicrobeMod: A computational toolkit for identifying prokaryotic methylation and restriction-modification with nanopore sequencing.</title>
        <authorList>
            <person name="Crits-Christoph A."/>
            <person name="Kang S.C."/>
            <person name="Lee H."/>
            <person name="Ostrov N."/>
        </authorList>
    </citation>
    <scope>NUCLEOTIDE SEQUENCE [LARGE SCALE GENOMIC DNA]</scope>
    <source>
        <strain evidence="19 20">DSMZ 700</strain>
    </source>
</reference>
<evidence type="ECO:0000256" key="4">
    <source>
        <dbReference type="ARBA" id="ARBA00022457"/>
    </source>
</evidence>
<evidence type="ECO:0000256" key="16">
    <source>
        <dbReference type="ARBA" id="ARBA00049244"/>
    </source>
</evidence>
<dbReference type="GO" id="GO:0006261">
    <property type="term" value="P:DNA-templated DNA replication"/>
    <property type="evidence" value="ECO:0007669"/>
    <property type="project" value="UniProtKB-UniRule"/>
</dbReference>
<comment type="subcellular location">
    <subcellularLocation>
        <location evidence="1 17">Cytoplasm</location>
    </subcellularLocation>
</comment>
<comment type="function">
    <text evidence="15 17">Poorly processive, error-prone DNA polymerase involved in untargeted mutagenesis. Copies undamaged DNA at stalled replication forks, which arise in vivo from mismatched or misaligned primer ends. These misaligned primers can be extended by PolIV. Exhibits no 3'-5' exonuclease (proofreading) activity. May be involved in translesional synthesis, in conjunction with the beta clamp from PolIII.</text>
</comment>
<evidence type="ECO:0000256" key="15">
    <source>
        <dbReference type="ARBA" id="ARBA00025589"/>
    </source>
</evidence>
<sequence length="411" mass="43388">MPTLCRLCDAIFEGDGACPRCGGAWLVRHSEIATLTIAHIDCDAFFASVEKRDRPELRDLPVIVGGGTRGVVAACCYVARLSGVRSAMPMFKALKLCPDATVIRPDIPKYAGVAREIRAMMERLTPLVQPLSIDEAALDLAGTAALHGAPPAAVLSRLARDVEREVGVTVSIGLAQNRLCAKLAAERDKPRGFAVLGADAPSVLAPEAVGILPGVGPALVRRLAALGITRVGQLASLDSRAARLKLGDDGPALAARARGEDARAVDPVQAAKSISAETTFGSDISDPADLARELWPLCERVGRRLRAEDVAAAALVLKLKTARFETATHAIRLTAPTRLPETMFEAARPVLQRAAGPAFRLIGIGAARLVPGTLADQGDLMDRDSPRRAARQEAVDALRAKFGTGIIRRGV</sequence>
<accession>A0AAW9DV63</accession>
<dbReference type="PANTHER" id="PTHR11076:SF33">
    <property type="entry name" value="DNA POLYMERASE KAPPA"/>
    <property type="match status" value="1"/>
</dbReference>
<keyword evidence="10 17" id="KW-0227">DNA damage</keyword>
<dbReference type="GO" id="GO:0000287">
    <property type="term" value="F:magnesium ion binding"/>
    <property type="evidence" value="ECO:0007669"/>
    <property type="project" value="UniProtKB-UniRule"/>
</dbReference>
<dbReference type="Gene3D" id="3.40.1170.60">
    <property type="match status" value="1"/>
</dbReference>
<feature type="active site" evidence="17">
    <location>
        <position position="135"/>
    </location>
</feature>
<dbReference type="CDD" id="cd03586">
    <property type="entry name" value="PolY_Pol_IV_kappa"/>
    <property type="match status" value="1"/>
</dbReference>
<keyword evidence="11 17" id="KW-0460">Magnesium</keyword>
<comment type="catalytic activity">
    <reaction evidence="16 17">
        <text>DNA(n) + a 2'-deoxyribonucleoside 5'-triphosphate = DNA(n+1) + diphosphate</text>
        <dbReference type="Rhea" id="RHEA:22508"/>
        <dbReference type="Rhea" id="RHEA-COMP:17339"/>
        <dbReference type="Rhea" id="RHEA-COMP:17340"/>
        <dbReference type="ChEBI" id="CHEBI:33019"/>
        <dbReference type="ChEBI" id="CHEBI:61560"/>
        <dbReference type="ChEBI" id="CHEBI:173112"/>
        <dbReference type="EC" id="2.7.7.7"/>
    </reaction>
</comment>
<dbReference type="GO" id="GO:0006281">
    <property type="term" value="P:DNA repair"/>
    <property type="evidence" value="ECO:0007669"/>
    <property type="project" value="UniProtKB-UniRule"/>
</dbReference>
<keyword evidence="7 17" id="KW-0548">Nucleotidyltransferase</keyword>
<dbReference type="AlphaFoldDB" id="A0AAW9DV63"/>
<feature type="domain" description="UmuC" evidence="18">
    <location>
        <begin position="37"/>
        <end position="216"/>
    </location>
</feature>
<dbReference type="GO" id="GO:0009432">
    <property type="term" value="P:SOS response"/>
    <property type="evidence" value="ECO:0007669"/>
    <property type="project" value="TreeGrafter"/>
</dbReference>
<evidence type="ECO:0000256" key="14">
    <source>
        <dbReference type="ARBA" id="ARBA00023204"/>
    </source>
</evidence>
<dbReference type="HAMAP" id="MF_01113">
    <property type="entry name" value="DNApol_IV"/>
    <property type="match status" value="1"/>
</dbReference>
<dbReference type="GO" id="GO:0003887">
    <property type="term" value="F:DNA-directed DNA polymerase activity"/>
    <property type="evidence" value="ECO:0007669"/>
    <property type="project" value="UniProtKB-UniRule"/>
</dbReference>
<keyword evidence="13 17" id="KW-0238">DNA-binding</keyword>
<dbReference type="InterPro" id="IPR001126">
    <property type="entry name" value="UmuC"/>
</dbReference>
<dbReference type="SUPFAM" id="SSF100879">
    <property type="entry name" value="Lesion bypass DNA polymerase (Y-family), little finger domain"/>
    <property type="match status" value="1"/>
</dbReference>
<evidence type="ECO:0000256" key="2">
    <source>
        <dbReference type="ARBA" id="ARBA00010945"/>
    </source>
</evidence>
<evidence type="ECO:0000256" key="10">
    <source>
        <dbReference type="ARBA" id="ARBA00022763"/>
    </source>
</evidence>
<evidence type="ECO:0000256" key="5">
    <source>
        <dbReference type="ARBA" id="ARBA00022490"/>
    </source>
</evidence>
<dbReference type="Gene3D" id="3.30.70.270">
    <property type="match status" value="1"/>
</dbReference>
<dbReference type="SUPFAM" id="SSF56672">
    <property type="entry name" value="DNA/RNA polymerases"/>
    <property type="match status" value="1"/>
</dbReference>
<evidence type="ECO:0000256" key="13">
    <source>
        <dbReference type="ARBA" id="ARBA00023125"/>
    </source>
</evidence>
<evidence type="ECO:0000256" key="1">
    <source>
        <dbReference type="ARBA" id="ARBA00004496"/>
    </source>
</evidence>
<dbReference type="InterPro" id="IPR022880">
    <property type="entry name" value="DNApol_IV"/>
</dbReference>
<protein>
    <recommendedName>
        <fullName evidence="17">DNA polymerase IV</fullName>
        <shortName evidence="17">Pol IV</shortName>
        <ecNumber evidence="17">2.7.7.7</ecNumber>
    </recommendedName>
</protein>
<dbReference type="FunFam" id="3.30.1490.100:FF:000004">
    <property type="entry name" value="DNA polymerase IV"/>
    <property type="match status" value="1"/>
</dbReference>
<keyword evidence="12 17" id="KW-0239">DNA-directed DNA polymerase</keyword>
<dbReference type="EC" id="2.7.7.7" evidence="17"/>
<dbReference type="PROSITE" id="PS50173">
    <property type="entry name" value="UMUC"/>
    <property type="match status" value="1"/>
</dbReference>
<dbReference type="NCBIfam" id="NF002677">
    <property type="entry name" value="PRK02406.1"/>
    <property type="match status" value="1"/>
</dbReference>
<organism evidence="19 20">
    <name type="scientific">Acidiphilium acidophilum</name>
    <name type="common">Thiobacillus acidophilus</name>
    <dbReference type="NCBI Taxonomy" id="76588"/>
    <lineage>
        <taxon>Bacteria</taxon>
        <taxon>Pseudomonadati</taxon>
        <taxon>Pseudomonadota</taxon>
        <taxon>Alphaproteobacteria</taxon>
        <taxon>Acetobacterales</taxon>
        <taxon>Acidocellaceae</taxon>
        <taxon>Acidiphilium</taxon>
    </lineage>
</organism>
<keyword evidence="8 17" id="KW-0235">DNA replication</keyword>
<evidence type="ECO:0000256" key="9">
    <source>
        <dbReference type="ARBA" id="ARBA00022723"/>
    </source>
</evidence>
<proteinExistence type="inferred from homology"/>
<dbReference type="Proteomes" id="UP001279553">
    <property type="component" value="Unassembled WGS sequence"/>
</dbReference>
<dbReference type="PANTHER" id="PTHR11076">
    <property type="entry name" value="DNA REPAIR POLYMERASE UMUC / TRANSFERASE FAMILY MEMBER"/>
    <property type="match status" value="1"/>
</dbReference>
<dbReference type="InterPro" id="IPR043502">
    <property type="entry name" value="DNA/RNA_pol_sf"/>
</dbReference>
<gene>
    <name evidence="17" type="primary">dinB</name>
    <name evidence="19" type="ORF">SIL87_15735</name>
</gene>
<dbReference type="GO" id="GO:0005829">
    <property type="term" value="C:cytosol"/>
    <property type="evidence" value="ECO:0007669"/>
    <property type="project" value="TreeGrafter"/>
</dbReference>
<feature type="binding site" evidence="17">
    <location>
        <position position="41"/>
    </location>
    <ligand>
        <name>Mg(2+)</name>
        <dbReference type="ChEBI" id="CHEBI:18420"/>
    </ligand>
</feature>
<dbReference type="GO" id="GO:0003684">
    <property type="term" value="F:damaged DNA binding"/>
    <property type="evidence" value="ECO:0007669"/>
    <property type="project" value="InterPro"/>
</dbReference>
<comment type="caution">
    <text evidence="19">The sequence shown here is derived from an EMBL/GenBank/DDBJ whole genome shotgun (WGS) entry which is preliminary data.</text>
</comment>
<evidence type="ECO:0000256" key="17">
    <source>
        <dbReference type="HAMAP-Rule" id="MF_01113"/>
    </source>
</evidence>
<evidence type="ECO:0000256" key="8">
    <source>
        <dbReference type="ARBA" id="ARBA00022705"/>
    </source>
</evidence>
<dbReference type="Pfam" id="PF11799">
    <property type="entry name" value="IMS_C"/>
    <property type="match status" value="1"/>
</dbReference>
<evidence type="ECO:0000313" key="20">
    <source>
        <dbReference type="Proteomes" id="UP001279553"/>
    </source>
</evidence>